<dbReference type="Gene3D" id="1.10.530.10">
    <property type="match status" value="1"/>
</dbReference>
<dbReference type="InterPro" id="IPR023346">
    <property type="entry name" value="Lysozyme-like_dom_sf"/>
</dbReference>
<dbReference type="Proteomes" id="UP000308528">
    <property type="component" value="Unassembled WGS sequence"/>
</dbReference>
<keyword evidence="2" id="KW-0732">Signal</keyword>
<reference evidence="4 5" key="1">
    <citation type="submission" date="2019-04" db="EMBL/GenBank/DDBJ databases">
        <title>Lewinella litorea sp. nov., isolated from a marine sand.</title>
        <authorList>
            <person name="Yoon J.-H."/>
        </authorList>
    </citation>
    <scope>NUCLEOTIDE SEQUENCE [LARGE SCALE GENOMIC DNA]</scope>
    <source>
        <strain evidence="4 5">HSMS-39</strain>
    </source>
</reference>
<dbReference type="InterPro" id="IPR018392">
    <property type="entry name" value="LysM"/>
</dbReference>
<dbReference type="RefSeq" id="WP_136459625.1">
    <property type="nucleotide sequence ID" value="NZ_SRSF01000004.1"/>
</dbReference>
<feature type="signal peptide" evidence="2">
    <location>
        <begin position="1"/>
        <end position="19"/>
    </location>
</feature>
<evidence type="ECO:0000313" key="5">
    <source>
        <dbReference type="Proteomes" id="UP000308528"/>
    </source>
</evidence>
<dbReference type="InterPro" id="IPR008258">
    <property type="entry name" value="Transglycosylase_SLT_dom_1"/>
</dbReference>
<proteinExistence type="inferred from homology"/>
<sequence length="447" mass="51399">MNTLYRLLLLLFLCQPLGATGTSLAEAERQARTIMELSREEVEARLAAFDPSLLEYRVDDAVYRRIVNYLQDWPISSGRMLARSARFYPIFEEQLRDAGLPLELKHLSIVESALRSWAISPVGAGGLWQLMPATARELGLIVNHELDERLDPALGCAAGLDYLKIQYERYGDWALALAAYNSGPGNVNRAIRRSGSRDYWKLRRFLPRETRHYVPNFIAAVFLMNYHHHYGLPATPLPLDQQLVERVTVYRRMSLFQVALVTGLRPEVVLEMNPQYIRGYLPGLRGGHQLMVPKRVVPALRDYLDRFPRNLPEEAVALPWTHPRAGRGELAPNRYYHRYEITVEEGDTTARQVAARFGIPVDQLLVWSERGELDTLSAGDLLYYYDVDLYRPLDPRILDRRPPAPQLLVYDPERLGKALHRHFHPLPAPTQAPAPTVRRRWWEVLKL</sequence>
<name>A0A4S4NMA2_9BACT</name>
<evidence type="ECO:0000256" key="2">
    <source>
        <dbReference type="SAM" id="SignalP"/>
    </source>
</evidence>
<comment type="similarity">
    <text evidence="1">Belongs to the transglycosylase Slt family.</text>
</comment>
<accession>A0A4S4NMA2</accession>
<dbReference type="CDD" id="cd16894">
    <property type="entry name" value="MltD-like"/>
    <property type="match status" value="1"/>
</dbReference>
<evidence type="ECO:0000313" key="4">
    <source>
        <dbReference type="EMBL" id="THH39491.1"/>
    </source>
</evidence>
<gene>
    <name evidence="4" type="ORF">E4021_12135</name>
</gene>
<dbReference type="OrthoDB" id="9815002at2"/>
<dbReference type="PROSITE" id="PS51782">
    <property type="entry name" value="LYSM"/>
    <property type="match status" value="1"/>
</dbReference>
<evidence type="ECO:0000259" key="3">
    <source>
        <dbReference type="PROSITE" id="PS51782"/>
    </source>
</evidence>
<dbReference type="PANTHER" id="PTHR37423:SF2">
    <property type="entry name" value="MEMBRANE-BOUND LYTIC MUREIN TRANSGLYCOSYLASE C"/>
    <property type="match status" value="1"/>
</dbReference>
<dbReference type="AlphaFoldDB" id="A0A4S4NMA2"/>
<organism evidence="4 5">
    <name type="scientific">Neolewinella litorea</name>
    <dbReference type="NCBI Taxonomy" id="2562452"/>
    <lineage>
        <taxon>Bacteria</taxon>
        <taxon>Pseudomonadati</taxon>
        <taxon>Bacteroidota</taxon>
        <taxon>Saprospiria</taxon>
        <taxon>Saprospirales</taxon>
        <taxon>Lewinellaceae</taxon>
        <taxon>Neolewinella</taxon>
    </lineage>
</organism>
<evidence type="ECO:0000256" key="1">
    <source>
        <dbReference type="ARBA" id="ARBA00007734"/>
    </source>
</evidence>
<dbReference type="Pfam" id="PF01464">
    <property type="entry name" value="SLT"/>
    <property type="match status" value="1"/>
</dbReference>
<dbReference type="SUPFAM" id="SSF53955">
    <property type="entry name" value="Lysozyme-like"/>
    <property type="match status" value="1"/>
</dbReference>
<dbReference type="EMBL" id="SRSF01000004">
    <property type="protein sequence ID" value="THH39491.1"/>
    <property type="molecule type" value="Genomic_DNA"/>
</dbReference>
<protein>
    <recommendedName>
        <fullName evidence="3">LysM domain-containing protein</fullName>
    </recommendedName>
</protein>
<feature type="chain" id="PRO_5020851217" description="LysM domain-containing protein" evidence="2">
    <location>
        <begin position="20"/>
        <end position="447"/>
    </location>
</feature>
<dbReference type="PANTHER" id="PTHR37423">
    <property type="entry name" value="SOLUBLE LYTIC MUREIN TRANSGLYCOSYLASE-RELATED"/>
    <property type="match status" value="1"/>
</dbReference>
<comment type="caution">
    <text evidence="4">The sequence shown here is derived from an EMBL/GenBank/DDBJ whole genome shotgun (WGS) entry which is preliminary data.</text>
</comment>
<keyword evidence="5" id="KW-1185">Reference proteome</keyword>
<feature type="domain" description="LysM" evidence="3">
    <location>
        <begin position="339"/>
        <end position="384"/>
    </location>
</feature>